<evidence type="ECO:0000313" key="3">
    <source>
        <dbReference type="EMBL" id="MCY9695900.1"/>
    </source>
</evidence>
<dbReference type="InterPro" id="IPR050090">
    <property type="entry name" value="Tyrosine_recombinase_XerCD"/>
</dbReference>
<dbReference type="CDD" id="cd01192">
    <property type="entry name" value="INT_C_like_3"/>
    <property type="match status" value="1"/>
</dbReference>
<evidence type="ECO:0000259" key="2">
    <source>
        <dbReference type="PROSITE" id="PS51898"/>
    </source>
</evidence>
<proteinExistence type="predicted"/>
<dbReference type="Proteomes" id="UP001527099">
    <property type="component" value="Unassembled WGS sequence"/>
</dbReference>
<dbReference type="PANTHER" id="PTHR30349:SF82">
    <property type="entry name" value="INTEGRASE_RECOMBINASE YOEC-RELATED"/>
    <property type="match status" value="1"/>
</dbReference>
<evidence type="ECO:0000313" key="4">
    <source>
        <dbReference type="Proteomes" id="UP001527099"/>
    </source>
</evidence>
<dbReference type="Pfam" id="PF00589">
    <property type="entry name" value="Phage_integrase"/>
    <property type="match status" value="1"/>
</dbReference>
<dbReference type="PROSITE" id="PS51898">
    <property type="entry name" value="TYR_RECOMBINASE"/>
    <property type="match status" value="1"/>
</dbReference>
<keyword evidence="1" id="KW-0233">DNA recombination</keyword>
<comment type="caution">
    <text evidence="3">The sequence shown here is derived from an EMBL/GenBank/DDBJ whole genome shotgun (WGS) entry which is preliminary data.</text>
</comment>
<protein>
    <submittedName>
        <fullName evidence="3">Site-specific integrase</fullName>
    </submittedName>
</protein>
<accession>A0ABT4GI59</accession>
<reference evidence="3 4" key="1">
    <citation type="submission" date="2022-05" db="EMBL/GenBank/DDBJ databases">
        <title>Genome Sequencing of Bee-Associated Microbes.</title>
        <authorList>
            <person name="Dunlap C."/>
        </authorList>
    </citation>
    <scope>NUCLEOTIDE SEQUENCE [LARGE SCALE GENOMIC DNA]</scope>
    <source>
        <strain evidence="3 4">NRRL B-14421</strain>
    </source>
</reference>
<dbReference type="InterPro" id="IPR013762">
    <property type="entry name" value="Integrase-like_cat_sf"/>
</dbReference>
<gene>
    <name evidence="3" type="ORF">M5X19_23780</name>
</gene>
<feature type="domain" description="Tyr recombinase" evidence="2">
    <location>
        <begin position="2"/>
        <end position="180"/>
    </location>
</feature>
<dbReference type="RefSeq" id="WP_268617064.1">
    <property type="nucleotide sequence ID" value="NZ_JAMDMX010000083.1"/>
</dbReference>
<evidence type="ECO:0000256" key="1">
    <source>
        <dbReference type="ARBA" id="ARBA00023172"/>
    </source>
</evidence>
<dbReference type="InterPro" id="IPR002104">
    <property type="entry name" value="Integrase_catalytic"/>
</dbReference>
<keyword evidence="4" id="KW-1185">Reference proteome</keyword>
<organism evidence="3 4">
    <name type="scientific">Paenibacillus alginolyticus</name>
    <dbReference type="NCBI Taxonomy" id="59839"/>
    <lineage>
        <taxon>Bacteria</taxon>
        <taxon>Bacillati</taxon>
        <taxon>Bacillota</taxon>
        <taxon>Bacilli</taxon>
        <taxon>Bacillales</taxon>
        <taxon>Paenibacillaceae</taxon>
        <taxon>Paenibacillus</taxon>
    </lineage>
</organism>
<dbReference type="InterPro" id="IPR011010">
    <property type="entry name" value="DNA_brk_join_enz"/>
</dbReference>
<dbReference type="PANTHER" id="PTHR30349">
    <property type="entry name" value="PHAGE INTEGRASE-RELATED"/>
    <property type="match status" value="1"/>
</dbReference>
<name>A0ABT4GI59_9BACL</name>
<dbReference type="Gene3D" id="1.10.443.10">
    <property type="entry name" value="Intergrase catalytic core"/>
    <property type="match status" value="1"/>
</dbReference>
<sequence length="180" mass="20890">MEFVQPIRDKKQINTIKEFLKATNLRDYCLFTVGINSGLRISDLLKLKVSDVIDKNGEIKERIYIREKKTNKVKDFPISEAANDSLREYIPERKNYTYEEPLFISRKQHTGKASLQRDQAYKVINSAAKSIGIKDRIGTHTLRKTFGYHAYQSGVDITLIQKLLNHSTPSITLRYCYNSR</sequence>
<dbReference type="SUPFAM" id="SSF56349">
    <property type="entry name" value="DNA breaking-rejoining enzymes"/>
    <property type="match status" value="1"/>
</dbReference>
<dbReference type="EMBL" id="JAMDMX010000083">
    <property type="protein sequence ID" value="MCY9695900.1"/>
    <property type="molecule type" value="Genomic_DNA"/>
</dbReference>